<sequence>MRALFIATAIVAASAAQAQTATSKTESVANAAAQNAGNAQNITFQSSGSGTQTIKSAPQMGSLGLFGSFSSDNCMVSAGGGVSIIGVGVQGATPVRDEQCAILRGFERTMQAASTVYAVNPALSAKLQQAAIDTLCSLNETVGAALRHQGVCSYIAAPEQLAQSMSATTFTARIEP</sequence>
<gene>
    <name evidence="2" type="ORF">H0A68_18720</name>
</gene>
<accession>A0A853FDG6</accession>
<proteinExistence type="predicted"/>
<dbReference type="Proteomes" id="UP000580517">
    <property type="component" value="Unassembled WGS sequence"/>
</dbReference>
<dbReference type="RefSeq" id="WP_129971407.1">
    <property type="nucleotide sequence ID" value="NZ_JACCEW010000008.1"/>
</dbReference>
<comment type="caution">
    <text evidence="2">The sequence shown here is derived from an EMBL/GenBank/DDBJ whole genome shotgun (WGS) entry which is preliminary data.</text>
</comment>
<keyword evidence="3" id="KW-1185">Reference proteome</keyword>
<evidence type="ECO:0000256" key="1">
    <source>
        <dbReference type="SAM" id="SignalP"/>
    </source>
</evidence>
<protein>
    <submittedName>
        <fullName evidence="2">Uncharacterized protein</fullName>
    </submittedName>
</protein>
<dbReference type="AlphaFoldDB" id="A0A853FDG6"/>
<feature type="signal peptide" evidence="1">
    <location>
        <begin position="1"/>
        <end position="18"/>
    </location>
</feature>
<evidence type="ECO:0000313" key="3">
    <source>
        <dbReference type="Proteomes" id="UP000580517"/>
    </source>
</evidence>
<evidence type="ECO:0000313" key="2">
    <source>
        <dbReference type="EMBL" id="NYT38914.1"/>
    </source>
</evidence>
<keyword evidence="1" id="KW-0732">Signal</keyword>
<name>A0A853FDG6_9BURK</name>
<feature type="chain" id="PRO_5032914224" evidence="1">
    <location>
        <begin position="19"/>
        <end position="176"/>
    </location>
</feature>
<reference evidence="2 3" key="1">
    <citation type="submission" date="2020-07" db="EMBL/GenBank/DDBJ databases">
        <title>Taxonomic revisions and descriptions of new bacterial species based on genomic comparisons in the high-G+C-content subgroup of the family Alcaligenaceae.</title>
        <authorList>
            <person name="Szabo A."/>
            <person name="Felfoldi T."/>
        </authorList>
    </citation>
    <scope>NUCLEOTIDE SEQUENCE [LARGE SCALE GENOMIC DNA]</scope>
    <source>
        <strain evidence="2 3">DSM 25264</strain>
    </source>
</reference>
<dbReference type="EMBL" id="JACCEW010000008">
    <property type="protein sequence ID" value="NYT38914.1"/>
    <property type="molecule type" value="Genomic_DNA"/>
</dbReference>
<organism evidence="2 3">
    <name type="scientific">Allopusillimonas soli</name>
    <dbReference type="NCBI Taxonomy" id="659016"/>
    <lineage>
        <taxon>Bacteria</taxon>
        <taxon>Pseudomonadati</taxon>
        <taxon>Pseudomonadota</taxon>
        <taxon>Betaproteobacteria</taxon>
        <taxon>Burkholderiales</taxon>
        <taxon>Alcaligenaceae</taxon>
        <taxon>Allopusillimonas</taxon>
    </lineage>
</organism>